<evidence type="ECO:0000259" key="4">
    <source>
        <dbReference type="Pfam" id="PF03328"/>
    </source>
</evidence>
<evidence type="ECO:0000313" key="5">
    <source>
        <dbReference type="EMBL" id="MDG0867810.1"/>
    </source>
</evidence>
<dbReference type="Gene3D" id="3.20.20.60">
    <property type="entry name" value="Phosphoenolpyruvate-binding domains"/>
    <property type="match status" value="1"/>
</dbReference>
<evidence type="ECO:0000256" key="3">
    <source>
        <dbReference type="ARBA" id="ARBA00023239"/>
    </source>
</evidence>
<sequence>MPKTIRGELKKKLQAGEVVVGPFTIVPSATMIDALGYAGMDFCILDTEHGPLSMETVTDLVIAAQGTGVAPIVRVGGNEEWPILRALDIGADGVQVPQINQKSDAEKVVHAAKYAPMGERGVSVFTRAGNYYKDDAVDHPARQNEETMTVVHIEGQKGLNNLEEIMTVDGIDVLFLGPYDISQSLGVPGDVRSKIVEDALKEAAEKARAQGRVIGSYAKDVEMGKWLIDLGVQYLSINVDATIYMQACEGIARALK</sequence>
<reference evidence="7" key="3">
    <citation type="submission" date="2023-06" db="EMBL/GenBank/DDBJ databases">
        <title>Pangenomics reveal diversification of enzyme families and niche specialization in globally abundant SAR202 bacteria.</title>
        <authorList>
            <person name="Saw J.H.W."/>
        </authorList>
    </citation>
    <scope>NUCLEOTIDE SEQUENCE [LARGE SCALE GENOMIC DNA]</scope>
    <source>
        <strain evidence="7">JH1073</strain>
    </source>
</reference>
<dbReference type="InterPro" id="IPR005000">
    <property type="entry name" value="Aldolase/citrate-lyase_domain"/>
</dbReference>
<evidence type="ECO:0000313" key="7">
    <source>
        <dbReference type="Proteomes" id="UP001219901"/>
    </source>
</evidence>
<reference evidence="7 8" key="1">
    <citation type="submission" date="2019-11" db="EMBL/GenBank/DDBJ databases">
        <authorList>
            <person name="Cho J.-C."/>
        </authorList>
    </citation>
    <scope>NUCLEOTIDE SEQUENCE [LARGE SCALE GENOMIC DNA]</scope>
    <source>
        <strain evidence="6 7">JH1073</strain>
        <strain evidence="5 8">JH702</strain>
    </source>
</reference>
<dbReference type="InterPro" id="IPR040442">
    <property type="entry name" value="Pyrv_kinase-like_dom_sf"/>
</dbReference>
<feature type="domain" description="HpcH/HpaI aldolase/citrate lyase" evidence="4">
    <location>
        <begin position="27"/>
        <end position="245"/>
    </location>
</feature>
<evidence type="ECO:0000256" key="2">
    <source>
        <dbReference type="ARBA" id="ARBA00022723"/>
    </source>
</evidence>
<dbReference type="GO" id="GO:0046872">
    <property type="term" value="F:metal ion binding"/>
    <property type="evidence" value="ECO:0007669"/>
    <property type="project" value="UniProtKB-KW"/>
</dbReference>
<dbReference type="Proteomes" id="UP001219901">
    <property type="component" value="Chromosome"/>
</dbReference>
<dbReference type="GO" id="GO:0016832">
    <property type="term" value="F:aldehyde-lyase activity"/>
    <property type="evidence" value="ECO:0007669"/>
    <property type="project" value="TreeGrafter"/>
</dbReference>
<keyword evidence="3" id="KW-0456">Lyase</keyword>
<dbReference type="InterPro" id="IPR050251">
    <property type="entry name" value="HpcH-HpaI_aldolase"/>
</dbReference>
<dbReference type="EMBL" id="WMBE01000003">
    <property type="protein sequence ID" value="MDG0867810.1"/>
    <property type="molecule type" value="Genomic_DNA"/>
</dbReference>
<accession>A0AAJ5ZG31</accession>
<comment type="similarity">
    <text evidence="1">Belongs to the HpcH/HpaI aldolase family.</text>
</comment>
<name>A0AAJ5ZG31_9CHLR</name>
<dbReference type="SUPFAM" id="SSF51621">
    <property type="entry name" value="Phosphoenolpyruvate/pyruvate domain"/>
    <property type="match status" value="1"/>
</dbReference>
<dbReference type="GO" id="GO:0005737">
    <property type="term" value="C:cytoplasm"/>
    <property type="evidence" value="ECO:0007669"/>
    <property type="project" value="TreeGrafter"/>
</dbReference>
<protein>
    <submittedName>
        <fullName evidence="6">Aldolase</fullName>
    </submittedName>
</protein>
<dbReference type="InterPro" id="IPR015813">
    <property type="entry name" value="Pyrv/PenolPyrv_kinase-like_dom"/>
</dbReference>
<keyword evidence="7" id="KW-1185">Reference proteome</keyword>
<dbReference type="Proteomes" id="UP001321249">
    <property type="component" value="Unassembled WGS sequence"/>
</dbReference>
<evidence type="ECO:0000256" key="1">
    <source>
        <dbReference type="ARBA" id="ARBA00005568"/>
    </source>
</evidence>
<dbReference type="PANTHER" id="PTHR30502">
    <property type="entry name" value="2-KETO-3-DEOXY-L-RHAMNONATE ALDOLASE"/>
    <property type="match status" value="1"/>
</dbReference>
<keyword evidence="2" id="KW-0479">Metal-binding</keyword>
<evidence type="ECO:0000313" key="8">
    <source>
        <dbReference type="Proteomes" id="UP001321249"/>
    </source>
</evidence>
<dbReference type="AlphaFoldDB" id="A0AAJ5ZG31"/>
<dbReference type="EMBL" id="CP046147">
    <property type="protein sequence ID" value="WFG40782.1"/>
    <property type="molecule type" value="Genomic_DNA"/>
</dbReference>
<proteinExistence type="inferred from homology"/>
<evidence type="ECO:0000313" key="6">
    <source>
        <dbReference type="EMBL" id="WFG40782.1"/>
    </source>
</evidence>
<dbReference type="PANTHER" id="PTHR30502:SF0">
    <property type="entry name" value="PHOSPHOENOLPYRUVATE CARBOXYLASE FAMILY PROTEIN"/>
    <property type="match status" value="1"/>
</dbReference>
<reference evidence="6" key="2">
    <citation type="journal article" date="2023" name="Nat. Commun.">
        <title>Cultivation of marine bacteria of the SAR202 clade.</title>
        <authorList>
            <person name="Lim Y."/>
            <person name="Seo J.H."/>
            <person name="Giovannoni S.J."/>
            <person name="Kang I."/>
            <person name="Cho J.C."/>
        </authorList>
    </citation>
    <scope>NUCLEOTIDE SEQUENCE</scope>
    <source>
        <strain evidence="6">JH1073</strain>
    </source>
</reference>
<gene>
    <name evidence="5" type="ORF">GKO46_12095</name>
    <name evidence="6" type="ORF">GKO48_09435</name>
</gene>
<organism evidence="6 7">
    <name type="scientific">Candidatus Lucifugimonas marina</name>
    <dbReference type="NCBI Taxonomy" id="3038979"/>
    <lineage>
        <taxon>Bacteria</taxon>
        <taxon>Bacillati</taxon>
        <taxon>Chloroflexota</taxon>
        <taxon>Dehalococcoidia</taxon>
        <taxon>SAR202 cluster</taxon>
        <taxon>Candidatus Lucifugimonadales</taxon>
        <taxon>Candidatus Lucifugimonadaceae</taxon>
        <taxon>Candidatus Lucifugimonas</taxon>
    </lineage>
</organism>
<dbReference type="Pfam" id="PF03328">
    <property type="entry name" value="HpcH_HpaI"/>
    <property type="match status" value="1"/>
</dbReference>